<comment type="caution">
    <text evidence="7">The sequence shown here is derived from an EMBL/GenBank/DDBJ whole genome shotgun (WGS) entry which is preliminary data.</text>
</comment>
<feature type="transmembrane region" description="Helical" evidence="6">
    <location>
        <begin position="311"/>
        <end position="327"/>
    </location>
</feature>
<feature type="transmembrane region" description="Helical" evidence="6">
    <location>
        <begin position="282"/>
        <end position="299"/>
    </location>
</feature>
<dbReference type="CDD" id="cd06579">
    <property type="entry name" value="TM_PBP1_transp_AraH_like"/>
    <property type="match status" value="1"/>
</dbReference>
<feature type="transmembrane region" description="Helical" evidence="6">
    <location>
        <begin position="56"/>
        <end position="74"/>
    </location>
</feature>
<evidence type="ECO:0000256" key="1">
    <source>
        <dbReference type="ARBA" id="ARBA00004651"/>
    </source>
</evidence>
<feature type="transmembrane region" description="Helical" evidence="6">
    <location>
        <begin position="258"/>
        <end position="275"/>
    </location>
</feature>
<dbReference type="Proteomes" id="UP000286288">
    <property type="component" value="Unassembled WGS sequence"/>
</dbReference>
<feature type="transmembrane region" description="Helical" evidence="6">
    <location>
        <begin position="136"/>
        <end position="154"/>
    </location>
</feature>
<evidence type="ECO:0000256" key="6">
    <source>
        <dbReference type="SAM" id="Phobius"/>
    </source>
</evidence>
<proteinExistence type="predicted"/>
<gene>
    <name evidence="7" type="ORF">DW084_01455</name>
</gene>
<feature type="transmembrane region" description="Helical" evidence="6">
    <location>
        <begin position="174"/>
        <end position="197"/>
    </location>
</feature>
<keyword evidence="4 6" id="KW-1133">Transmembrane helix</keyword>
<feature type="transmembrane region" description="Helical" evidence="6">
    <location>
        <begin position="27"/>
        <end position="44"/>
    </location>
</feature>
<evidence type="ECO:0000313" key="8">
    <source>
        <dbReference type="Proteomes" id="UP000286288"/>
    </source>
</evidence>
<dbReference type="EMBL" id="QRMZ01000001">
    <property type="protein sequence ID" value="RHK08352.1"/>
    <property type="molecule type" value="Genomic_DNA"/>
</dbReference>
<keyword evidence="2" id="KW-1003">Cell membrane</keyword>
<organism evidence="7 8">
    <name type="scientific">Enterococcus casseliflavus</name>
    <name type="common">Enterococcus flavescens</name>
    <dbReference type="NCBI Taxonomy" id="37734"/>
    <lineage>
        <taxon>Bacteria</taxon>
        <taxon>Bacillati</taxon>
        <taxon>Bacillota</taxon>
        <taxon>Bacilli</taxon>
        <taxon>Lactobacillales</taxon>
        <taxon>Enterococcaceae</taxon>
        <taxon>Enterococcus</taxon>
    </lineage>
</organism>
<evidence type="ECO:0000256" key="4">
    <source>
        <dbReference type="ARBA" id="ARBA00022989"/>
    </source>
</evidence>
<dbReference type="PANTHER" id="PTHR32196">
    <property type="entry name" value="ABC TRANSPORTER PERMEASE PROTEIN YPHD-RELATED-RELATED"/>
    <property type="match status" value="1"/>
</dbReference>
<evidence type="ECO:0000256" key="5">
    <source>
        <dbReference type="ARBA" id="ARBA00023136"/>
    </source>
</evidence>
<keyword evidence="5 6" id="KW-0472">Membrane</keyword>
<feature type="transmembrane region" description="Helical" evidence="6">
    <location>
        <begin position="104"/>
        <end position="129"/>
    </location>
</feature>
<evidence type="ECO:0000313" key="7">
    <source>
        <dbReference type="EMBL" id="RHK08352.1"/>
    </source>
</evidence>
<dbReference type="GO" id="GO:0022857">
    <property type="term" value="F:transmembrane transporter activity"/>
    <property type="evidence" value="ECO:0007669"/>
    <property type="project" value="InterPro"/>
</dbReference>
<sequence length="341" mass="36366">MELNELQKQNGFGIKRLKDKLPNSRELGLILFILVASVFIQTQNSSFLTMVNLNDMLTNTSILAILAVGMMMVLITGGIDLSVGAVVALSGMSSAVFIRDFPNIPVIVAVLVGLFVGLFSGLVLGLLIAKGRILPIIASLGMMNVYRGLTYIVGDNQWVSAFQMTDAFKEIATGSFLGINHLIWAALIVLAVFYYILNFTRSGRRMYAVGSNEEATAITGISKERTLILVYMLNGLLAGLAGVLWVSKFASAQGDTASGYELNVIAACVLGGVSVNGGVGKISGLITGALLFGILNNALPLLNASTFWEDAIQGVVIVAAIVMNVLMKRRSDAAALKRREL</sequence>
<dbReference type="GO" id="GO:0005886">
    <property type="term" value="C:plasma membrane"/>
    <property type="evidence" value="ECO:0007669"/>
    <property type="project" value="UniProtKB-SubCell"/>
</dbReference>
<keyword evidence="3 6" id="KW-0812">Transmembrane</keyword>
<dbReference type="PANTHER" id="PTHR32196:SF72">
    <property type="entry name" value="RIBOSE IMPORT PERMEASE PROTEIN RBSC"/>
    <property type="match status" value="1"/>
</dbReference>
<feature type="transmembrane region" description="Helical" evidence="6">
    <location>
        <begin position="228"/>
        <end position="246"/>
    </location>
</feature>
<dbReference type="Pfam" id="PF02653">
    <property type="entry name" value="BPD_transp_2"/>
    <property type="match status" value="1"/>
</dbReference>
<comment type="subcellular location">
    <subcellularLocation>
        <location evidence="1">Cell membrane</location>
        <topology evidence="1">Multi-pass membrane protein</topology>
    </subcellularLocation>
</comment>
<protein>
    <submittedName>
        <fullName evidence="7">ABC transporter permease</fullName>
    </submittedName>
</protein>
<evidence type="ECO:0000256" key="3">
    <source>
        <dbReference type="ARBA" id="ARBA00022692"/>
    </source>
</evidence>
<dbReference type="InterPro" id="IPR001851">
    <property type="entry name" value="ABC_transp_permease"/>
</dbReference>
<evidence type="ECO:0000256" key="2">
    <source>
        <dbReference type="ARBA" id="ARBA00022475"/>
    </source>
</evidence>
<name>A0A415EYG3_ENTCA</name>
<accession>A0A415EYG3</accession>
<reference evidence="7 8" key="1">
    <citation type="submission" date="2018-08" db="EMBL/GenBank/DDBJ databases">
        <title>A genome reference for cultivated species of the human gut microbiota.</title>
        <authorList>
            <person name="Zou Y."/>
            <person name="Xue W."/>
            <person name="Luo G."/>
        </authorList>
    </citation>
    <scope>NUCLEOTIDE SEQUENCE [LARGE SCALE GENOMIC DNA]</scope>
    <source>
        <strain evidence="7 8">AF48-16</strain>
    </source>
</reference>
<dbReference type="AlphaFoldDB" id="A0A415EYG3"/>